<evidence type="ECO:0000313" key="2">
    <source>
        <dbReference type="EMBL" id="MFG3817628.1"/>
    </source>
</evidence>
<protein>
    <submittedName>
        <fullName evidence="2">Uncharacterized protein</fullName>
    </submittedName>
</protein>
<reference evidence="3" key="1">
    <citation type="journal article" date="2024" name="Algal Res.">
        <title>Biochemical, toxicological and genomic investigation of a high-biomass producing Limnothrix strain isolated from Italian shallow drinking water reservoir.</title>
        <authorList>
            <person name="Simonazzi M."/>
            <person name="Shishido T.K."/>
            <person name="Delbaje E."/>
            <person name="Wahlsten M."/>
            <person name="Fewer D.P."/>
            <person name="Sivonen K."/>
            <person name="Pezzolesi L."/>
            <person name="Pistocchi R."/>
        </authorList>
    </citation>
    <scope>NUCLEOTIDE SEQUENCE [LARGE SCALE GENOMIC DNA]</scope>
    <source>
        <strain evidence="3">LRLZ20PSL1</strain>
    </source>
</reference>
<keyword evidence="3" id="KW-1185">Reference proteome</keyword>
<keyword evidence="1" id="KW-1133">Transmembrane helix</keyword>
<dbReference type="EMBL" id="JAZAQF010000049">
    <property type="protein sequence ID" value="MFG3817628.1"/>
    <property type="molecule type" value="Genomic_DNA"/>
</dbReference>
<evidence type="ECO:0000313" key="3">
    <source>
        <dbReference type="Proteomes" id="UP001604335"/>
    </source>
</evidence>
<proteinExistence type="predicted"/>
<dbReference type="Proteomes" id="UP001604335">
    <property type="component" value="Unassembled WGS sequence"/>
</dbReference>
<accession>A0ABW7C9T4</accession>
<name>A0ABW7C9T4_9CYAN</name>
<organism evidence="2 3">
    <name type="scientific">Limnothrix redekei LRLZ20PSL1</name>
    <dbReference type="NCBI Taxonomy" id="3112953"/>
    <lineage>
        <taxon>Bacteria</taxon>
        <taxon>Bacillati</taxon>
        <taxon>Cyanobacteriota</taxon>
        <taxon>Cyanophyceae</taxon>
        <taxon>Pseudanabaenales</taxon>
        <taxon>Pseudanabaenaceae</taxon>
        <taxon>Limnothrix</taxon>
    </lineage>
</organism>
<dbReference type="RefSeq" id="WP_393012074.1">
    <property type="nucleotide sequence ID" value="NZ_JAZAQF010000049.1"/>
</dbReference>
<keyword evidence="1" id="KW-0472">Membrane</keyword>
<evidence type="ECO:0000256" key="1">
    <source>
        <dbReference type="SAM" id="Phobius"/>
    </source>
</evidence>
<gene>
    <name evidence="2" type="ORF">VPK24_08260</name>
</gene>
<sequence length="98" mass="10695">MDIASLLLRAAVAHIPQTVMIPLCFGVAWWLVAVLVRSIASFTQEGVSRVRTLHQIPCADCAFFTGDYHLKCPVRPSEALSEAAINCPDFQPKTTPLA</sequence>
<keyword evidence="1" id="KW-0812">Transmembrane</keyword>
<feature type="transmembrane region" description="Helical" evidence="1">
    <location>
        <begin position="20"/>
        <end position="40"/>
    </location>
</feature>
<comment type="caution">
    <text evidence="2">The sequence shown here is derived from an EMBL/GenBank/DDBJ whole genome shotgun (WGS) entry which is preliminary data.</text>
</comment>